<proteinExistence type="predicted"/>
<dbReference type="PANTHER" id="PTHR31157">
    <property type="entry name" value="SCP DOMAIN-CONTAINING PROTEIN"/>
    <property type="match status" value="1"/>
</dbReference>
<dbReference type="Proteomes" id="UP001321492">
    <property type="component" value="Unassembled WGS sequence"/>
</dbReference>
<feature type="domain" description="SCP" evidence="2">
    <location>
        <begin position="53"/>
        <end position="161"/>
    </location>
</feature>
<dbReference type="Pfam" id="PF00188">
    <property type="entry name" value="CAP"/>
    <property type="match status" value="1"/>
</dbReference>
<comment type="caution">
    <text evidence="3">The sequence shown here is derived from an EMBL/GenBank/DDBJ whole genome shotgun (WGS) entry which is preliminary data.</text>
</comment>
<sequence length="169" mass="17221">MPRTRDVAARIALVGALTALAACTEERVAEKPRFYQSLAAPGAAVDSASAAGMISAYRRNHGLAPLALDETLQGVAAAEAEAMAAADRPASADTLKAKLAAAGVAGASANISAGYHTLAEAFSGWRDSPAHNRVMLDPAATRMGIATAFAPGSKYKVYWVLAVAAPAAR</sequence>
<reference evidence="3 4" key="1">
    <citation type="submission" date="2023-05" db="EMBL/GenBank/DDBJ databases">
        <title>Chelatococcus sp. nov., a moderately thermophilic bacterium isolated from hot spring microbial mat.</title>
        <authorList>
            <person name="Hu C.-J."/>
            <person name="Li W.-J."/>
        </authorList>
    </citation>
    <scope>NUCLEOTIDE SEQUENCE [LARGE SCALE GENOMIC DNA]</scope>
    <source>
        <strain evidence="3 4">SYSU G07232</strain>
    </source>
</reference>
<protein>
    <submittedName>
        <fullName evidence="3">CAP domain-containing protein</fullName>
    </submittedName>
</protein>
<evidence type="ECO:0000313" key="3">
    <source>
        <dbReference type="EMBL" id="MDJ1157414.1"/>
    </source>
</evidence>
<dbReference type="EMBL" id="JASJEV010000002">
    <property type="protein sequence ID" value="MDJ1157414.1"/>
    <property type="molecule type" value="Genomic_DNA"/>
</dbReference>
<gene>
    <name evidence="3" type="ORF">QNA08_04070</name>
</gene>
<feature type="signal peptide" evidence="1">
    <location>
        <begin position="1"/>
        <end position="21"/>
    </location>
</feature>
<name>A0ABT7ADH9_9HYPH</name>
<dbReference type="InterPro" id="IPR014044">
    <property type="entry name" value="CAP_dom"/>
</dbReference>
<feature type="chain" id="PRO_5045329271" evidence="1">
    <location>
        <begin position="22"/>
        <end position="169"/>
    </location>
</feature>
<dbReference type="InterPro" id="IPR035940">
    <property type="entry name" value="CAP_sf"/>
</dbReference>
<evidence type="ECO:0000313" key="4">
    <source>
        <dbReference type="Proteomes" id="UP001321492"/>
    </source>
</evidence>
<dbReference type="RefSeq" id="WP_283739413.1">
    <property type="nucleotide sequence ID" value="NZ_JASJEV010000002.1"/>
</dbReference>
<evidence type="ECO:0000259" key="2">
    <source>
        <dbReference type="Pfam" id="PF00188"/>
    </source>
</evidence>
<dbReference type="PANTHER" id="PTHR31157:SF1">
    <property type="entry name" value="SCP DOMAIN-CONTAINING PROTEIN"/>
    <property type="match status" value="1"/>
</dbReference>
<organism evidence="3 4">
    <name type="scientific">Chelatococcus albus</name>
    <dbReference type="NCBI Taxonomy" id="3047466"/>
    <lineage>
        <taxon>Bacteria</taxon>
        <taxon>Pseudomonadati</taxon>
        <taxon>Pseudomonadota</taxon>
        <taxon>Alphaproteobacteria</taxon>
        <taxon>Hyphomicrobiales</taxon>
        <taxon>Chelatococcaceae</taxon>
        <taxon>Chelatococcus</taxon>
    </lineage>
</organism>
<dbReference type="Gene3D" id="3.40.33.10">
    <property type="entry name" value="CAP"/>
    <property type="match status" value="1"/>
</dbReference>
<dbReference type="SUPFAM" id="SSF55797">
    <property type="entry name" value="PR-1-like"/>
    <property type="match status" value="1"/>
</dbReference>
<keyword evidence="1" id="KW-0732">Signal</keyword>
<dbReference type="CDD" id="cd05379">
    <property type="entry name" value="CAP_bacterial"/>
    <property type="match status" value="1"/>
</dbReference>
<dbReference type="PROSITE" id="PS51257">
    <property type="entry name" value="PROKAR_LIPOPROTEIN"/>
    <property type="match status" value="1"/>
</dbReference>
<keyword evidence="4" id="KW-1185">Reference proteome</keyword>
<accession>A0ABT7ADH9</accession>
<evidence type="ECO:0000256" key="1">
    <source>
        <dbReference type="SAM" id="SignalP"/>
    </source>
</evidence>